<comment type="similarity">
    <text evidence="1">Belongs to the bacterial ribosomal protein bL28 family.</text>
</comment>
<dbReference type="STRING" id="294747.C5M6G7"/>
<dbReference type="HOGENOM" id="CLU_090033_0_0_1"/>
<comment type="function">
    <text evidence="5">Component of the mitochondrial ribosome (mitoribosome), a dedicated translation machinery responsible for the synthesis of mitochondrial genome-encoded proteins, including at least some of the essential transmembrane subunits of the mitochondrial respiratory chain. The mitoribosomes are attached to the mitochondrial inner membrane and translation products are cotranslationally integrated into the membrane.</text>
</comment>
<name>C5M6G7_CANTT</name>
<dbReference type="SUPFAM" id="SSF143800">
    <property type="entry name" value="L28p-like"/>
    <property type="match status" value="1"/>
</dbReference>
<evidence type="ECO:0000256" key="3">
    <source>
        <dbReference type="ARBA" id="ARBA00023274"/>
    </source>
</evidence>
<evidence type="ECO:0000256" key="2">
    <source>
        <dbReference type="ARBA" id="ARBA00022980"/>
    </source>
</evidence>
<reference evidence="6 7" key="1">
    <citation type="journal article" date="2009" name="Nature">
        <title>Evolution of pathogenicity and sexual reproduction in eight Candida genomes.</title>
        <authorList>
            <person name="Butler G."/>
            <person name="Rasmussen M.D."/>
            <person name="Lin M.F."/>
            <person name="Santos M.A."/>
            <person name="Sakthikumar S."/>
            <person name="Munro C.A."/>
            <person name="Rheinbay E."/>
            <person name="Grabherr M."/>
            <person name="Forche A."/>
            <person name="Reedy J.L."/>
            <person name="Agrafioti I."/>
            <person name="Arnaud M.B."/>
            <person name="Bates S."/>
            <person name="Brown A.J."/>
            <person name="Brunke S."/>
            <person name="Costanzo M.C."/>
            <person name="Fitzpatrick D.A."/>
            <person name="de Groot P.W."/>
            <person name="Harris D."/>
            <person name="Hoyer L.L."/>
            <person name="Hube B."/>
            <person name="Klis F.M."/>
            <person name="Kodira C."/>
            <person name="Lennard N."/>
            <person name="Logue M.E."/>
            <person name="Martin R."/>
            <person name="Neiman A.M."/>
            <person name="Nikolaou E."/>
            <person name="Quail M.A."/>
            <person name="Quinn J."/>
            <person name="Santos M.C."/>
            <person name="Schmitzberger F.F."/>
            <person name="Sherlock G."/>
            <person name="Shah P."/>
            <person name="Silverstein K.A."/>
            <person name="Skrzypek M.S."/>
            <person name="Soll D."/>
            <person name="Staggs R."/>
            <person name="Stansfield I."/>
            <person name="Stumpf M.P."/>
            <person name="Sudbery P.E."/>
            <person name="Srikantha T."/>
            <person name="Zeng Q."/>
            <person name="Berman J."/>
            <person name="Berriman M."/>
            <person name="Heitman J."/>
            <person name="Gow N.A."/>
            <person name="Lorenz M.C."/>
            <person name="Birren B.W."/>
            <person name="Kellis M."/>
            <person name="Cuomo C.A."/>
        </authorList>
    </citation>
    <scope>NUCLEOTIDE SEQUENCE [LARGE SCALE GENOMIC DNA]</scope>
    <source>
        <strain evidence="7">ATCC MYA-3404 / T1</strain>
    </source>
</reference>
<dbReference type="InterPro" id="IPR026569">
    <property type="entry name" value="Ribosomal_bL28"/>
</dbReference>
<dbReference type="eggNOG" id="KOG3278">
    <property type="taxonomic scope" value="Eukaryota"/>
</dbReference>
<evidence type="ECO:0000256" key="1">
    <source>
        <dbReference type="ARBA" id="ARBA00008760"/>
    </source>
</evidence>
<dbReference type="GO" id="GO:0003735">
    <property type="term" value="F:structural constituent of ribosome"/>
    <property type="evidence" value="ECO:0007669"/>
    <property type="project" value="InterPro"/>
</dbReference>
<keyword evidence="3" id="KW-0687">Ribonucleoprotein</keyword>
<evidence type="ECO:0000256" key="4">
    <source>
        <dbReference type="ARBA" id="ARBA00035269"/>
    </source>
</evidence>
<evidence type="ECO:0000256" key="5">
    <source>
        <dbReference type="ARBA" id="ARBA00037226"/>
    </source>
</evidence>
<dbReference type="PANTHER" id="PTHR13528:SF2">
    <property type="entry name" value="LARGE RIBOSOMAL SUBUNIT PROTEIN BL28M"/>
    <property type="match status" value="1"/>
</dbReference>
<dbReference type="PANTHER" id="PTHR13528">
    <property type="entry name" value="39S RIBOSOMAL PROTEIN L28, MITOCHONDRIAL"/>
    <property type="match status" value="1"/>
</dbReference>
<proteinExistence type="inferred from homology"/>
<dbReference type="InterPro" id="IPR034704">
    <property type="entry name" value="Ribosomal_bL28/bL31-like_sf"/>
</dbReference>
<dbReference type="Proteomes" id="UP000002037">
    <property type="component" value="Unassembled WGS sequence"/>
</dbReference>
<dbReference type="OrthoDB" id="361870at2759"/>
<dbReference type="KEGG" id="ctp:CTRG_01448"/>
<dbReference type="GO" id="GO:0005762">
    <property type="term" value="C:mitochondrial large ribosomal subunit"/>
    <property type="evidence" value="ECO:0007669"/>
    <property type="project" value="TreeGrafter"/>
</dbReference>
<keyword evidence="2" id="KW-0689">Ribosomal protein</keyword>
<evidence type="ECO:0000313" key="7">
    <source>
        <dbReference type="Proteomes" id="UP000002037"/>
    </source>
</evidence>
<accession>C5M6G7</accession>
<dbReference type="GeneID" id="8301336"/>
<dbReference type="FunFam" id="2.30.170.40:FF:000003">
    <property type="entry name" value="54S ribosomal protein L24"/>
    <property type="match status" value="1"/>
</dbReference>
<organism evidence="6 7">
    <name type="scientific">Candida tropicalis (strain ATCC MYA-3404 / T1)</name>
    <name type="common">Yeast</name>
    <dbReference type="NCBI Taxonomy" id="294747"/>
    <lineage>
        <taxon>Eukaryota</taxon>
        <taxon>Fungi</taxon>
        <taxon>Dikarya</taxon>
        <taxon>Ascomycota</taxon>
        <taxon>Saccharomycotina</taxon>
        <taxon>Pichiomycetes</taxon>
        <taxon>Debaryomycetaceae</taxon>
        <taxon>Candida/Lodderomyces clade</taxon>
        <taxon>Candida</taxon>
    </lineage>
</organism>
<dbReference type="RefSeq" id="XP_002547142.1">
    <property type="nucleotide sequence ID" value="XM_002547096.1"/>
</dbReference>
<evidence type="ECO:0000313" key="6">
    <source>
        <dbReference type="EMBL" id="EER34587.1"/>
    </source>
</evidence>
<protein>
    <recommendedName>
        <fullName evidence="4">Large ribosomal subunit protein bL28m</fullName>
    </recommendedName>
</protein>
<keyword evidence="7" id="KW-1185">Reference proteome</keyword>
<dbReference type="EMBL" id="GG692396">
    <property type="protein sequence ID" value="EER34587.1"/>
    <property type="molecule type" value="Genomic_DNA"/>
</dbReference>
<dbReference type="AlphaFoldDB" id="C5M6G7"/>
<dbReference type="Pfam" id="PF00830">
    <property type="entry name" value="Ribosomal_L28"/>
    <property type="match status" value="1"/>
</dbReference>
<sequence length="266" mass="31513">MNFFKGVSLVNIPRISSIGITQPVRYFSITSPIFARKTYDRYYKITKQLTSIDKRDYQPGQERPKYMSVPKEMPKFPRYDYETRFFKSQNRGLYGGLQRKSSKKCSEFLNKTLRSHKPNAVWTKLWSETLNKKLRLKVAVKVLKTISKEGGLDAYLLKSTPGRIKTMGLKAWQLRYELLQAQEQKERGTVTLSDDQVKPVTYIHSNGLKFHATKEELLDELHEAVQRDSYYPIKPIHFERRYSWWSTKQIVDKLEQYKWDFSKFAQ</sequence>
<dbReference type="Gene3D" id="2.30.170.40">
    <property type="entry name" value="Ribosomal protein L28/L24"/>
    <property type="match status" value="1"/>
</dbReference>
<dbReference type="VEuPathDB" id="FungiDB:CTRG_01448"/>
<gene>
    <name evidence="6" type="ORF">CTRG_01448</name>
</gene>
<dbReference type="InterPro" id="IPR037147">
    <property type="entry name" value="Ribosomal_bL28_sf"/>
</dbReference>